<feature type="region of interest" description="Disordered" evidence="1">
    <location>
        <begin position="142"/>
        <end position="429"/>
    </location>
</feature>
<feature type="compositionally biased region" description="Low complexity" evidence="1">
    <location>
        <begin position="411"/>
        <end position="423"/>
    </location>
</feature>
<sequence length="429" mass="47982">MPRWGRPPAARPGRHNRGGGGGTFWGEDTRVEEIESEEEDHYVEDHYGRQPMRDDRGYMRQIEYGGRGPRRRTINNYDLIEENETASVDGGDYDLYGHGDSTVAYAVQLAMRDKEDQLVETALERIRRAQMLGKKNVRLSQPELDALERKRQQTEDPSGARRVRQAGASMTIKPPSKRKSKKPRGSEQTMAPYPYTPIEPGWGQGFGAAPGRPSSSSSAHRPRTPTTQSLRPQQSNSPLRPTYPPYTERFPPNGRPLSMPVHQQPHQQQPPPPLPPQQPAYSRPLPDDPSWAPPSYHPTQMNPYSSEPPPYQPQLPSDLRVGPQSRMSYPAGMSPIQAQYRQSPDNARQSMGAPHPRGGRHDPDSESEISSDEEEETESSSSEEEEDDDEVQVVKVAGRPSPAGFQRRKVSGGSSRAGQSSRPSSRRSR</sequence>
<evidence type="ECO:0000313" key="3">
    <source>
        <dbReference type="Proteomes" id="UP001147747"/>
    </source>
</evidence>
<feature type="compositionally biased region" description="Polar residues" evidence="1">
    <location>
        <begin position="228"/>
        <end position="239"/>
    </location>
</feature>
<gene>
    <name evidence="2" type="ORF">N7509_002202</name>
</gene>
<dbReference type="RefSeq" id="XP_056492634.1">
    <property type="nucleotide sequence ID" value="XM_056626839.1"/>
</dbReference>
<reference evidence="2" key="2">
    <citation type="journal article" date="2023" name="IMA Fungus">
        <title>Comparative genomic study of the Penicillium genus elucidates a diverse pangenome and 15 lateral gene transfer events.</title>
        <authorList>
            <person name="Petersen C."/>
            <person name="Sorensen T."/>
            <person name="Nielsen M.R."/>
            <person name="Sondergaard T.E."/>
            <person name="Sorensen J.L."/>
            <person name="Fitzpatrick D.A."/>
            <person name="Frisvad J.C."/>
            <person name="Nielsen K.L."/>
        </authorList>
    </citation>
    <scope>NUCLEOTIDE SEQUENCE</scope>
    <source>
        <strain evidence="2">IBT 29677</strain>
    </source>
</reference>
<organism evidence="2 3">
    <name type="scientific">Penicillium cosmopolitanum</name>
    <dbReference type="NCBI Taxonomy" id="1131564"/>
    <lineage>
        <taxon>Eukaryota</taxon>
        <taxon>Fungi</taxon>
        <taxon>Dikarya</taxon>
        <taxon>Ascomycota</taxon>
        <taxon>Pezizomycotina</taxon>
        <taxon>Eurotiomycetes</taxon>
        <taxon>Eurotiomycetidae</taxon>
        <taxon>Eurotiales</taxon>
        <taxon>Aspergillaceae</taxon>
        <taxon>Penicillium</taxon>
    </lineage>
</organism>
<feature type="compositionally biased region" description="Acidic residues" evidence="1">
    <location>
        <begin position="365"/>
        <end position="391"/>
    </location>
</feature>
<dbReference type="OrthoDB" id="63113at2759"/>
<feature type="compositionally biased region" description="Pro residues" evidence="1">
    <location>
        <begin position="268"/>
        <end position="278"/>
    </location>
</feature>
<dbReference type="GeneID" id="81365819"/>
<comment type="caution">
    <text evidence="2">The sequence shown here is derived from an EMBL/GenBank/DDBJ whole genome shotgun (WGS) entry which is preliminary data.</text>
</comment>
<dbReference type="EMBL" id="JAPZBU010000004">
    <property type="protein sequence ID" value="KAJ5408319.1"/>
    <property type="molecule type" value="Genomic_DNA"/>
</dbReference>
<proteinExistence type="predicted"/>
<accession>A0A9W9W8M8</accession>
<protein>
    <recommendedName>
        <fullName evidence="4">Prenylated Rab acceptor 1</fullName>
    </recommendedName>
</protein>
<name>A0A9W9W8M8_9EURO</name>
<reference evidence="2" key="1">
    <citation type="submission" date="2022-12" db="EMBL/GenBank/DDBJ databases">
        <authorList>
            <person name="Petersen C."/>
        </authorList>
    </citation>
    <scope>NUCLEOTIDE SEQUENCE</scope>
    <source>
        <strain evidence="2">IBT 29677</strain>
    </source>
</reference>
<dbReference type="AlphaFoldDB" id="A0A9W9W8M8"/>
<evidence type="ECO:0008006" key="4">
    <source>
        <dbReference type="Google" id="ProtNLM"/>
    </source>
</evidence>
<evidence type="ECO:0000313" key="2">
    <source>
        <dbReference type="EMBL" id="KAJ5408319.1"/>
    </source>
</evidence>
<feature type="compositionally biased region" description="Low complexity" evidence="1">
    <location>
        <begin position="209"/>
        <end position="227"/>
    </location>
</feature>
<evidence type="ECO:0000256" key="1">
    <source>
        <dbReference type="SAM" id="MobiDB-lite"/>
    </source>
</evidence>
<feature type="region of interest" description="Disordered" evidence="1">
    <location>
        <begin position="1"/>
        <end position="57"/>
    </location>
</feature>
<feature type="compositionally biased region" description="Polar residues" evidence="1">
    <location>
        <begin position="336"/>
        <end position="349"/>
    </location>
</feature>
<feature type="compositionally biased region" description="Basic and acidic residues" evidence="1">
    <location>
        <begin position="43"/>
        <end position="57"/>
    </location>
</feature>
<dbReference type="Proteomes" id="UP001147747">
    <property type="component" value="Unassembled WGS sequence"/>
</dbReference>
<keyword evidence="3" id="KW-1185">Reference proteome</keyword>